<name>A0A6P7HC55_DIAVI</name>
<dbReference type="AlphaFoldDB" id="A0A6P7HC55"/>
<reference evidence="1" key="1">
    <citation type="submission" date="2025-08" db="UniProtKB">
        <authorList>
            <consortium name="RefSeq"/>
        </authorList>
    </citation>
    <scope>IDENTIFICATION</scope>
    <source>
        <tissue evidence="1">Whole insect</tissue>
    </source>
</reference>
<sequence length="188" mass="21589">MSVDKFGRHHYRSNEQAIQKLREGFKQSILDLQNQIHAVNKDIKRDPPVSGIHLSNKKYVDDHIANIKNFLRKEITLMQKEYSSKDTQLEQKISDFQNSIGKIESNFNKKNNGLPDANKLVVLKISDLTKEMNDLQKAVSIQNAIKQESVGENTVTVDRINKALNLQKATENTLTVNKTNKRINQMLF</sequence>
<evidence type="ECO:0000313" key="1">
    <source>
        <dbReference type="RefSeq" id="XP_028155203.1"/>
    </source>
</evidence>
<dbReference type="RefSeq" id="XP_028155203.1">
    <property type="nucleotide sequence ID" value="XM_028299402.1"/>
</dbReference>
<proteinExistence type="predicted"/>
<gene>
    <name evidence="1" type="primary">LOC114348960</name>
</gene>
<dbReference type="InParanoid" id="A0A6P7HC55"/>
<organism evidence="1">
    <name type="scientific">Diabrotica virgifera virgifera</name>
    <name type="common">western corn rootworm</name>
    <dbReference type="NCBI Taxonomy" id="50390"/>
    <lineage>
        <taxon>Eukaryota</taxon>
        <taxon>Metazoa</taxon>
        <taxon>Ecdysozoa</taxon>
        <taxon>Arthropoda</taxon>
        <taxon>Hexapoda</taxon>
        <taxon>Insecta</taxon>
        <taxon>Pterygota</taxon>
        <taxon>Neoptera</taxon>
        <taxon>Endopterygota</taxon>
        <taxon>Coleoptera</taxon>
        <taxon>Polyphaga</taxon>
        <taxon>Cucujiformia</taxon>
        <taxon>Chrysomeloidea</taxon>
        <taxon>Chrysomelidae</taxon>
        <taxon>Galerucinae</taxon>
        <taxon>Diabroticina</taxon>
        <taxon>Diabroticites</taxon>
        <taxon>Diabrotica</taxon>
    </lineage>
</organism>
<protein>
    <submittedName>
        <fullName evidence="1">Uncharacterized protein LOC114348960</fullName>
    </submittedName>
</protein>
<accession>A0A6P7HC55</accession>